<gene>
    <name evidence="2" type="ORF">EV421DRAFT_1731098</name>
</gene>
<keyword evidence="3" id="KW-1185">Reference proteome</keyword>
<comment type="caution">
    <text evidence="2">The sequence shown here is derived from an EMBL/GenBank/DDBJ whole genome shotgun (WGS) entry which is preliminary data.</text>
</comment>
<name>A0AA39K194_9AGAR</name>
<dbReference type="EMBL" id="JAUEPT010000004">
    <property type="protein sequence ID" value="KAK0452457.1"/>
    <property type="molecule type" value="Genomic_DNA"/>
</dbReference>
<organism evidence="2 3">
    <name type="scientific">Armillaria borealis</name>
    <dbReference type="NCBI Taxonomy" id="47425"/>
    <lineage>
        <taxon>Eukaryota</taxon>
        <taxon>Fungi</taxon>
        <taxon>Dikarya</taxon>
        <taxon>Basidiomycota</taxon>
        <taxon>Agaricomycotina</taxon>
        <taxon>Agaricomycetes</taxon>
        <taxon>Agaricomycetidae</taxon>
        <taxon>Agaricales</taxon>
        <taxon>Marasmiineae</taxon>
        <taxon>Physalacriaceae</taxon>
        <taxon>Armillaria</taxon>
    </lineage>
</organism>
<dbReference type="Proteomes" id="UP001175226">
    <property type="component" value="Unassembled WGS sequence"/>
</dbReference>
<feature type="region of interest" description="Disordered" evidence="1">
    <location>
        <begin position="94"/>
        <end position="114"/>
    </location>
</feature>
<evidence type="ECO:0000313" key="3">
    <source>
        <dbReference type="Proteomes" id="UP001175226"/>
    </source>
</evidence>
<sequence length="229" mass="25419">MVEAPWRLHYFIRFHSTEAVFPELESTSGLKSSVGISANSVTDKRSGRTKMTHDIGDLFNLVEDVLEMLTRLKDSRQELLVAYIMLRKDKTGNDQKEYNLTPQTKKPTASGGTASSLSLTQLVTTLSIEYTFVALANKRVPPEHAERSRRRQEDQSALSPPWSPTIQNWLVLLVLGLSVFGVNQLTSDGALCANSSVVLHISSATYHVLARPPRSLAKTVYSGDEQLEC</sequence>
<feature type="compositionally biased region" description="Polar residues" evidence="1">
    <location>
        <begin position="98"/>
        <end position="112"/>
    </location>
</feature>
<accession>A0AA39K194</accession>
<dbReference type="AlphaFoldDB" id="A0AA39K194"/>
<proteinExistence type="predicted"/>
<protein>
    <submittedName>
        <fullName evidence="2">Uncharacterized protein</fullName>
    </submittedName>
</protein>
<reference evidence="2" key="1">
    <citation type="submission" date="2023-06" db="EMBL/GenBank/DDBJ databases">
        <authorList>
            <consortium name="Lawrence Berkeley National Laboratory"/>
            <person name="Ahrendt S."/>
            <person name="Sahu N."/>
            <person name="Indic B."/>
            <person name="Wong-Bajracharya J."/>
            <person name="Merenyi Z."/>
            <person name="Ke H.-M."/>
            <person name="Monk M."/>
            <person name="Kocsube S."/>
            <person name="Drula E."/>
            <person name="Lipzen A."/>
            <person name="Balint B."/>
            <person name="Henrissat B."/>
            <person name="Andreopoulos B."/>
            <person name="Martin F.M."/>
            <person name="Harder C.B."/>
            <person name="Rigling D."/>
            <person name="Ford K.L."/>
            <person name="Foster G.D."/>
            <person name="Pangilinan J."/>
            <person name="Papanicolaou A."/>
            <person name="Barry K."/>
            <person name="LaButti K."/>
            <person name="Viragh M."/>
            <person name="Koriabine M."/>
            <person name="Yan M."/>
            <person name="Riley R."/>
            <person name="Champramary S."/>
            <person name="Plett K.L."/>
            <person name="Tsai I.J."/>
            <person name="Slot J."/>
            <person name="Sipos G."/>
            <person name="Plett J."/>
            <person name="Nagy L.G."/>
            <person name="Grigoriev I.V."/>
        </authorList>
    </citation>
    <scope>NUCLEOTIDE SEQUENCE</scope>
    <source>
        <strain evidence="2">FPL87.14</strain>
    </source>
</reference>
<evidence type="ECO:0000256" key="1">
    <source>
        <dbReference type="SAM" id="MobiDB-lite"/>
    </source>
</evidence>
<evidence type="ECO:0000313" key="2">
    <source>
        <dbReference type="EMBL" id="KAK0452457.1"/>
    </source>
</evidence>